<evidence type="ECO:0000313" key="1">
    <source>
        <dbReference type="EMBL" id="PXX21235.1"/>
    </source>
</evidence>
<dbReference type="AlphaFoldDB" id="A0A318HRS9"/>
<sequence length="86" mass="9879">MYKHDLFVVAYEKLKSVPGNMTPGADGTTLDEFSTKTIENIVAQLRNESFRFSRARGVSTSRKPTEKLVRWVLPLHETKSYKRSCE</sequence>
<accession>A0A318HRS9</accession>
<name>A0A318HRS9_BURPY</name>
<dbReference type="EMBL" id="QJJY01000056">
    <property type="protein sequence ID" value="PXX21235.1"/>
    <property type="molecule type" value="Genomic_DNA"/>
</dbReference>
<evidence type="ECO:0000313" key="2">
    <source>
        <dbReference type="Proteomes" id="UP000247755"/>
    </source>
</evidence>
<organism evidence="1 2">
    <name type="scientific">Burkholderia pyrrocinia</name>
    <name type="common">Pseudomonas pyrrocinia</name>
    <dbReference type="NCBI Taxonomy" id="60550"/>
    <lineage>
        <taxon>Bacteria</taxon>
        <taxon>Pseudomonadati</taxon>
        <taxon>Pseudomonadota</taxon>
        <taxon>Betaproteobacteria</taxon>
        <taxon>Burkholderiales</taxon>
        <taxon>Burkholderiaceae</taxon>
        <taxon>Burkholderia</taxon>
        <taxon>Burkholderia cepacia complex</taxon>
    </lineage>
</organism>
<protein>
    <submittedName>
        <fullName evidence="1">Uncharacterized protein</fullName>
    </submittedName>
</protein>
<dbReference type="RefSeq" id="WP_083534447.1">
    <property type="nucleotide sequence ID" value="NZ_CADFDT010000078.1"/>
</dbReference>
<reference evidence="1 2" key="1">
    <citation type="submission" date="2018-05" db="EMBL/GenBank/DDBJ databases">
        <title>Comparative genomics of bacterial root endophytes of switchgrass collected from native prairies over two seasons.</title>
        <authorList>
            <person name="Tang Y."/>
        </authorList>
    </citation>
    <scope>NUCLEOTIDE SEQUENCE [LARGE SCALE GENOMIC DNA]</scope>
    <source>
        <strain evidence="1 2">NFIX32</strain>
    </source>
</reference>
<comment type="caution">
    <text evidence="1">The sequence shown here is derived from an EMBL/GenBank/DDBJ whole genome shotgun (WGS) entry which is preliminary data.</text>
</comment>
<dbReference type="Proteomes" id="UP000247755">
    <property type="component" value="Unassembled WGS sequence"/>
</dbReference>
<gene>
    <name evidence="1" type="ORF">NA66_10564</name>
</gene>
<proteinExistence type="predicted"/>